<evidence type="ECO:0000256" key="1">
    <source>
        <dbReference type="SAM" id="MobiDB-lite"/>
    </source>
</evidence>
<evidence type="ECO:0000313" key="3">
    <source>
        <dbReference type="Proteomes" id="UP001283361"/>
    </source>
</evidence>
<dbReference type="Proteomes" id="UP001283361">
    <property type="component" value="Unassembled WGS sequence"/>
</dbReference>
<dbReference type="EMBL" id="JAWDGP010002240">
    <property type="protein sequence ID" value="KAK3784487.1"/>
    <property type="molecule type" value="Genomic_DNA"/>
</dbReference>
<comment type="caution">
    <text evidence="2">The sequence shown here is derived from an EMBL/GenBank/DDBJ whole genome shotgun (WGS) entry which is preliminary data.</text>
</comment>
<gene>
    <name evidence="2" type="ORF">RRG08_062159</name>
</gene>
<proteinExistence type="predicted"/>
<evidence type="ECO:0000313" key="2">
    <source>
        <dbReference type="EMBL" id="KAK3784487.1"/>
    </source>
</evidence>
<feature type="region of interest" description="Disordered" evidence="1">
    <location>
        <begin position="23"/>
        <end position="79"/>
    </location>
</feature>
<dbReference type="AlphaFoldDB" id="A0AAE1DVQ3"/>
<name>A0AAE1DVQ3_9GAST</name>
<feature type="compositionally biased region" description="Basic residues" evidence="1">
    <location>
        <begin position="32"/>
        <end position="43"/>
    </location>
</feature>
<feature type="non-terminal residue" evidence="2">
    <location>
        <position position="1"/>
    </location>
</feature>
<accession>A0AAE1DVQ3</accession>
<keyword evidence="3" id="KW-1185">Reference proteome</keyword>
<sequence>MTGSLSEDGVYLTNHFNRSSRFVARQSQKSQNSHKSHKSHKTVSKVTKQSQTSHVSAIRKSGSSEGGAGARCTSSEPGLPSSRAHPIFISIGNIISSTNICVIKIVAFTSTIISFEFTSGTSIFSLLSYRFYEMDAICRVLELTSRTLTGMHLHFPKTVRFFLVFEHQVRFFLAFEHQVRFFLVFEHQVGFFLVFEHQVGFFLVFEHQVSFLVFEHQVGFFLVFEHQVGFFLVFEHQVSFFLVFEHQ</sequence>
<organism evidence="2 3">
    <name type="scientific">Elysia crispata</name>
    <name type="common">lettuce slug</name>
    <dbReference type="NCBI Taxonomy" id="231223"/>
    <lineage>
        <taxon>Eukaryota</taxon>
        <taxon>Metazoa</taxon>
        <taxon>Spiralia</taxon>
        <taxon>Lophotrochozoa</taxon>
        <taxon>Mollusca</taxon>
        <taxon>Gastropoda</taxon>
        <taxon>Heterobranchia</taxon>
        <taxon>Euthyneura</taxon>
        <taxon>Panpulmonata</taxon>
        <taxon>Sacoglossa</taxon>
        <taxon>Placobranchoidea</taxon>
        <taxon>Plakobranchidae</taxon>
        <taxon>Elysia</taxon>
    </lineage>
</organism>
<reference evidence="2" key="1">
    <citation type="journal article" date="2023" name="G3 (Bethesda)">
        <title>A reference genome for the long-term kleptoplast-retaining sea slug Elysia crispata morphotype clarki.</title>
        <authorList>
            <person name="Eastman K.E."/>
            <person name="Pendleton A.L."/>
            <person name="Shaikh M.A."/>
            <person name="Suttiyut T."/>
            <person name="Ogas R."/>
            <person name="Tomko P."/>
            <person name="Gavelis G."/>
            <person name="Widhalm J.R."/>
            <person name="Wisecaver J.H."/>
        </authorList>
    </citation>
    <scope>NUCLEOTIDE SEQUENCE</scope>
    <source>
        <strain evidence="2">ECLA1</strain>
    </source>
</reference>
<protein>
    <submittedName>
        <fullName evidence="2">Uncharacterized protein</fullName>
    </submittedName>
</protein>